<evidence type="ECO:0000313" key="1">
    <source>
        <dbReference type="EMBL" id="MBW0536828.1"/>
    </source>
</evidence>
<proteinExistence type="predicted"/>
<gene>
    <name evidence="1" type="ORF">O181_076543</name>
</gene>
<accession>A0A9Q3ICW1</accession>
<dbReference type="OrthoDB" id="3259198at2759"/>
<sequence>MANGSNQRGTFDSPTNFTFAGDVKLAIIGRNTSNLNKHRGRCCGRFNAWSTKAPSMVDPNMGAKLAAEEQE</sequence>
<organism evidence="1 2">
    <name type="scientific">Austropuccinia psidii MF-1</name>
    <dbReference type="NCBI Taxonomy" id="1389203"/>
    <lineage>
        <taxon>Eukaryota</taxon>
        <taxon>Fungi</taxon>
        <taxon>Dikarya</taxon>
        <taxon>Basidiomycota</taxon>
        <taxon>Pucciniomycotina</taxon>
        <taxon>Pucciniomycetes</taxon>
        <taxon>Pucciniales</taxon>
        <taxon>Sphaerophragmiaceae</taxon>
        <taxon>Austropuccinia</taxon>
    </lineage>
</organism>
<evidence type="ECO:0000313" key="2">
    <source>
        <dbReference type="Proteomes" id="UP000765509"/>
    </source>
</evidence>
<comment type="caution">
    <text evidence="1">The sequence shown here is derived from an EMBL/GenBank/DDBJ whole genome shotgun (WGS) entry which is preliminary data.</text>
</comment>
<keyword evidence="2" id="KW-1185">Reference proteome</keyword>
<protein>
    <submittedName>
        <fullName evidence="1">Uncharacterized protein</fullName>
    </submittedName>
</protein>
<dbReference type="AlphaFoldDB" id="A0A9Q3ICW1"/>
<reference evidence="1" key="1">
    <citation type="submission" date="2021-03" db="EMBL/GenBank/DDBJ databases">
        <title>Draft genome sequence of rust myrtle Austropuccinia psidii MF-1, a brazilian biotype.</title>
        <authorList>
            <person name="Quecine M.C."/>
            <person name="Pachon D.M.R."/>
            <person name="Bonatelli M.L."/>
            <person name="Correr F.H."/>
            <person name="Franceschini L.M."/>
            <person name="Leite T.F."/>
            <person name="Margarido G.R.A."/>
            <person name="Almeida C.A."/>
            <person name="Ferrarezi J.A."/>
            <person name="Labate C.A."/>
        </authorList>
    </citation>
    <scope>NUCLEOTIDE SEQUENCE</scope>
    <source>
        <strain evidence="1">MF-1</strain>
    </source>
</reference>
<name>A0A9Q3ICW1_9BASI</name>
<dbReference type="Proteomes" id="UP000765509">
    <property type="component" value="Unassembled WGS sequence"/>
</dbReference>
<dbReference type="EMBL" id="AVOT02041480">
    <property type="protein sequence ID" value="MBW0536828.1"/>
    <property type="molecule type" value="Genomic_DNA"/>
</dbReference>